<evidence type="ECO:0000313" key="1">
    <source>
        <dbReference type="Proteomes" id="UP000887565"/>
    </source>
</evidence>
<dbReference type="Proteomes" id="UP000887565">
    <property type="component" value="Unplaced"/>
</dbReference>
<proteinExistence type="predicted"/>
<evidence type="ECO:0000313" key="2">
    <source>
        <dbReference type="WBParaSite" id="nRc.2.0.1.t45492-RA"/>
    </source>
</evidence>
<protein>
    <submittedName>
        <fullName evidence="2">Uncharacterized protein</fullName>
    </submittedName>
</protein>
<organism evidence="1 2">
    <name type="scientific">Romanomermis culicivorax</name>
    <name type="common">Nematode worm</name>
    <dbReference type="NCBI Taxonomy" id="13658"/>
    <lineage>
        <taxon>Eukaryota</taxon>
        <taxon>Metazoa</taxon>
        <taxon>Ecdysozoa</taxon>
        <taxon>Nematoda</taxon>
        <taxon>Enoplea</taxon>
        <taxon>Dorylaimia</taxon>
        <taxon>Mermithida</taxon>
        <taxon>Mermithoidea</taxon>
        <taxon>Mermithidae</taxon>
        <taxon>Romanomermis</taxon>
    </lineage>
</organism>
<reference evidence="2" key="1">
    <citation type="submission" date="2022-11" db="UniProtKB">
        <authorList>
            <consortium name="WormBaseParasite"/>
        </authorList>
    </citation>
    <scope>IDENTIFICATION</scope>
</reference>
<dbReference type="WBParaSite" id="nRc.2.0.1.t45492-RA">
    <property type="protein sequence ID" value="nRc.2.0.1.t45492-RA"/>
    <property type="gene ID" value="nRc.2.0.1.g45492"/>
</dbReference>
<keyword evidence="1" id="KW-1185">Reference proteome</keyword>
<dbReference type="AlphaFoldDB" id="A0A915L4R1"/>
<sequence length="182" mass="20033">AEPIFLISQVSISISLHCQTRVKSAVFPTTSATIPDVILQPLALNSVAAELPVETAVVNITNSHCPLLFINNTPNSIKLQPNELIVMAKHTPEYSESHVNCQIATAAADRDLTDHEPAALDKLFPCHMAQQKLELALNKMTEKTSPPLKKQKPLTCFDITKTFSACPATNQLLLARRQTNYY</sequence>
<accession>A0A915L4R1</accession>
<name>A0A915L4R1_ROMCU</name>